<dbReference type="PROSITE" id="PS50937">
    <property type="entry name" value="HTH_MERR_2"/>
    <property type="match status" value="1"/>
</dbReference>
<dbReference type="SUPFAM" id="SSF46955">
    <property type="entry name" value="Putative DNA-binding domain"/>
    <property type="match status" value="1"/>
</dbReference>
<dbReference type="Pfam" id="PF13411">
    <property type="entry name" value="MerR_1"/>
    <property type="match status" value="1"/>
</dbReference>
<dbReference type="OrthoDB" id="7849865at2"/>
<dbReference type="Pfam" id="PF02767">
    <property type="entry name" value="DNA_pol3_beta_2"/>
    <property type="match status" value="1"/>
</dbReference>
<dbReference type="InterPro" id="IPR022637">
    <property type="entry name" value="DNA_polIII_beta_cen"/>
</dbReference>
<dbReference type="InterPro" id="IPR046938">
    <property type="entry name" value="DNA_clamp_sf"/>
</dbReference>
<comment type="caution">
    <text evidence="3">The sequence shown here is derived from an EMBL/GenBank/DDBJ whole genome shotgun (WGS) entry which is preliminary data.</text>
</comment>
<dbReference type="Proteomes" id="UP000658656">
    <property type="component" value="Unassembled WGS sequence"/>
</dbReference>
<evidence type="ECO:0000313" key="4">
    <source>
        <dbReference type="Proteomes" id="UP000658656"/>
    </source>
</evidence>
<accession>A0A8H9MDF6</accession>
<gene>
    <name evidence="3" type="ORF">GCM10017566_39660</name>
</gene>
<keyword evidence="1" id="KW-0238">DNA-binding</keyword>
<dbReference type="SUPFAM" id="SSF55979">
    <property type="entry name" value="DNA clamp"/>
    <property type="match status" value="1"/>
</dbReference>
<sequence>MLITIGALARASGLTPGALRFYADCGLLVPARVDPATGYRYYRREQSARARLVRQLREIDVPLDAVARILDGEHELLDEHVRELSARATRAAEAADAIKRQLAPVVDGRALAAAFAQVLPAAGDSGGLAGVFVELAPDELTLTATDRYRLATRTLAIRQGERGSAVVARSGLAAVLPWLAGQPSVTPVLTPGALTLSADPERRRCATIDPAFPDYRLMLSALPPASRRVVLRRDELPEAAGGRVHVAALGLTFEAATLRNAVATAVGPELLCEVAAPDLPVVIRSATDGTATTLAMPLEPCRG</sequence>
<proteinExistence type="predicted"/>
<feature type="domain" description="HTH merR-type" evidence="2">
    <location>
        <begin position="2"/>
        <end position="72"/>
    </location>
</feature>
<name>A0A8H9MDF6_9PSEU</name>
<dbReference type="RefSeq" id="WP_145936828.1">
    <property type="nucleotide sequence ID" value="NZ_BNAV01000005.1"/>
</dbReference>
<organism evidence="3 4">
    <name type="scientific">Amycolatopsis bartoniae</name>
    <dbReference type="NCBI Taxonomy" id="941986"/>
    <lineage>
        <taxon>Bacteria</taxon>
        <taxon>Bacillati</taxon>
        <taxon>Actinomycetota</taxon>
        <taxon>Actinomycetes</taxon>
        <taxon>Pseudonocardiales</taxon>
        <taxon>Pseudonocardiaceae</taxon>
        <taxon>Amycolatopsis</taxon>
    </lineage>
</organism>
<dbReference type="InterPro" id="IPR000551">
    <property type="entry name" value="MerR-type_HTH_dom"/>
</dbReference>
<evidence type="ECO:0000259" key="2">
    <source>
        <dbReference type="PROSITE" id="PS50937"/>
    </source>
</evidence>
<dbReference type="PANTHER" id="PTHR30204">
    <property type="entry name" value="REDOX-CYCLING DRUG-SENSING TRANSCRIPTIONAL ACTIVATOR SOXR"/>
    <property type="match status" value="1"/>
</dbReference>
<evidence type="ECO:0000256" key="1">
    <source>
        <dbReference type="ARBA" id="ARBA00023125"/>
    </source>
</evidence>
<reference evidence="3" key="2">
    <citation type="submission" date="2020-09" db="EMBL/GenBank/DDBJ databases">
        <authorList>
            <person name="Sun Q."/>
            <person name="Zhou Y."/>
        </authorList>
    </citation>
    <scope>NUCLEOTIDE SEQUENCE</scope>
    <source>
        <strain evidence="3">CGMCC 4.7679</strain>
    </source>
</reference>
<dbReference type="GO" id="GO:0009360">
    <property type="term" value="C:DNA polymerase III complex"/>
    <property type="evidence" value="ECO:0007669"/>
    <property type="project" value="InterPro"/>
</dbReference>
<dbReference type="Gene3D" id="3.10.150.10">
    <property type="entry name" value="DNA Polymerase III, subunit A, domain 2"/>
    <property type="match status" value="1"/>
</dbReference>
<protein>
    <recommendedName>
        <fullName evidence="2">HTH merR-type domain-containing protein</fullName>
    </recommendedName>
</protein>
<dbReference type="GO" id="GO:0003700">
    <property type="term" value="F:DNA-binding transcription factor activity"/>
    <property type="evidence" value="ECO:0007669"/>
    <property type="project" value="InterPro"/>
</dbReference>
<dbReference type="EMBL" id="BNAV01000005">
    <property type="protein sequence ID" value="GHF62201.1"/>
    <property type="molecule type" value="Genomic_DNA"/>
</dbReference>
<dbReference type="InterPro" id="IPR009061">
    <property type="entry name" value="DNA-bd_dom_put_sf"/>
</dbReference>
<dbReference type="AlphaFoldDB" id="A0A8H9MDF6"/>
<dbReference type="PANTHER" id="PTHR30204:SF97">
    <property type="entry name" value="MERR FAMILY REGULATORY PROTEIN"/>
    <property type="match status" value="1"/>
</dbReference>
<dbReference type="SMART" id="SM00422">
    <property type="entry name" value="HTH_MERR"/>
    <property type="match status" value="1"/>
</dbReference>
<dbReference type="GO" id="GO:0003887">
    <property type="term" value="F:DNA-directed DNA polymerase activity"/>
    <property type="evidence" value="ECO:0007669"/>
    <property type="project" value="InterPro"/>
</dbReference>
<dbReference type="GO" id="GO:0008408">
    <property type="term" value="F:3'-5' exonuclease activity"/>
    <property type="evidence" value="ECO:0007669"/>
    <property type="project" value="InterPro"/>
</dbReference>
<reference evidence="3" key="1">
    <citation type="journal article" date="2014" name="Int. J. Syst. Evol. Microbiol.">
        <title>Complete genome sequence of Corynebacterium casei LMG S-19264T (=DSM 44701T), isolated from a smear-ripened cheese.</title>
        <authorList>
            <consortium name="US DOE Joint Genome Institute (JGI-PGF)"/>
            <person name="Walter F."/>
            <person name="Albersmeier A."/>
            <person name="Kalinowski J."/>
            <person name="Ruckert C."/>
        </authorList>
    </citation>
    <scope>NUCLEOTIDE SEQUENCE</scope>
    <source>
        <strain evidence="3">CGMCC 4.7679</strain>
    </source>
</reference>
<evidence type="ECO:0000313" key="3">
    <source>
        <dbReference type="EMBL" id="GHF62201.1"/>
    </source>
</evidence>
<dbReference type="InterPro" id="IPR047057">
    <property type="entry name" value="MerR_fam"/>
</dbReference>
<keyword evidence="4" id="KW-1185">Reference proteome</keyword>
<dbReference type="GO" id="GO:0006260">
    <property type="term" value="P:DNA replication"/>
    <property type="evidence" value="ECO:0007669"/>
    <property type="project" value="InterPro"/>
</dbReference>
<dbReference type="Gene3D" id="1.10.1660.10">
    <property type="match status" value="1"/>
</dbReference>
<dbReference type="GO" id="GO:0003677">
    <property type="term" value="F:DNA binding"/>
    <property type="evidence" value="ECO:0007669"/>
    <property type="project" value="UniProtKB-KW"/>
</dbReference>